<evidence type="ECO:0000313" key="2">
    <source>
        <dbReference type="Proteomes" id="UP000708208"/>
    </source>
</evidence>
<dbReference type="AlphaFoldDB" id="A0A8J2PN48"/>
<gene>
    <name evidence="1" type="ORF">AFUS01_LOCUS46341</name>
</gene>
<organism evidence="1 2">
    <name type="scientific">Allacma fusca</name>
    <dbReference type="NCBI Taxonomy" id="39272"/>
    <lineage>
        <taxon>Eukaryota</taxon>
        <taxon>Metazoa</taxon>
        <taxon>Ecdysozoa</taxon>
        <taxon>Arthropoda</taxon>
        <taxon>Hexapoda</taxon>
        <taxon>Collembola</taxon>
        <taxon>Symphypleona</taxon>
        <taxon>Sminthuridae</taxon>
        <taxon>Allacma</taxon>
    </lineage>
</organism>
<sequence>MTLYARAHLKAAGASSIKGDCGSVLDGEEKKCIKPGNIQLQCSCENIKPKDTKKNLLLAMLLLLNKIKV</sequence>
<dbReference type="Proteomes" id="UP000708208">
    <property type="component" value="Unassembled WGS sequence"/>
</dbReference>
<protein>
    <submittedName>
        <fullName evidence="1">Uncharacterized protein</fullName>
    </submittedName>
</protein>
<reference evidence="1" key="1">
    <citation type="submission" date="2021-06" db="EMBL/GenBank/DDBJ databases">
        <authorList>
            <person name="Hodson N. C."/>
            <person name="Mongue J. A."/>
            <person name="Jaron S. K."/>
        </authorList>
    </citation>
    <scope>NUCLEOTIDE SEQUENCE</scope>
</reference>
<evidence type="ECO:0000313" key="1">
    <source>
        <dbReference type="EMBL" id="CAG7837193.1"/>
    </source>
</evidence>
<accession>A0A8J2PN48</accession>
<dbReference type="EMBL" id="CAJVCH010571317">
    <property type="protein sequence ID" value="CAG7837193.1"/>
    <property type="molecule type" value="Genomic_DNA"/>
</dbReference>
<name>A0A8J2PN48_9HEXA</name>
<keyword evidence="2" id="KW-1185">Reference proteome</keyword>
<comment type="caution">
    <text evidence="1">The sequence shown here is derived from an EMBL/GenBank/DDBJ whole genome shotgun (WGS) entry which is preliminary data.</text>
</comment>
<proteinExistence type="predicted"/>